<name>A0AAD6Q7F4_9ROSI</name>
<keyword evidence="3" id="KW-1185">Reference proteome</keyword>
<dbReference type="Proteomes" id="UP001164929">
    <property type="component" value="Chromosome 10"/>
</dbReference>
<dbReference type="AlphaFoldDB" id="A0AAD6Q7F4"/>
<keyword evidence="1" id="KW-1133">Transmembrane helix</keyword>
<sequence length="59" mass="6802">MSINYPSIEKIYWAPFIFVGFNYISQLIAGCNGSKDEFWPLKMNQLSLSLPLSLDKRTD</sequence>
<comment type="caution">
    <text evidence="2">The sequence shown here is derived from an EMBL/GenBank/DDBJ whole genome shotgun (WGS) entry which is preliminary data.</text>
</comment>
<organism evidence="2 3">
    <name type="scientific">Populus alba x Populus x berolinensis</name>
    <dbReference type="NCBI Taxonomy" id="444605"/>
    <lineage>
        <taxon>Eukaryota</taxon>
        <taxon>Viridiplantae</taxon>
        <taxon>Streptophyta</taxon>
        <taxon>Embryophyta</taxon>
        <taxon>Tracheophyta</taxon>
        <taxon>Spermatophyta</taxon>
        <taxon>Magnoliopsida</taxon>
        <taxon>eudicotyledons</taxon>
        <taxon>Gunneridae</taxon>
        <taxon>Pentapetalae</taxon>
        <taxon>rosids</taxon>
        <taxon>fabids</taxon>
        <taxon>Malpighiales</taxon>
        <taxon>Salicaceae</taxon>
        <taxon>Saliceae</taxon>
        <taxon>Populus</taxon>
    </lineage>
</organism>
<gene>
    <name evidence="2" type="ORF">NC653_025171</name>
</gene>
<evidence type="ECO:0000256" key="1">
    <source>
        <dbReference type="SAM" id="Phobius"/>
    </source>
</evidence>
<reference evidence="2" key="1">
    <citation type="journal article" date="2023" name="Mol. Ecol. Resour.">
        <title>Chromosome-level genome assembly of a triploid poplar Populus alba 'Berolinensis'.</title>
        <authorList>
            <person name="Chen S."/>
            <person name="Yu Y."/>
            <person name="Wang X."/>
            <person name="Wang S."/>
            <person name="Zhang T."/>
            <person name="Zhou Y."/>
            <person name="He R."/>
            <person name="Meng N."/>
            <person name="Wang Y."/>
            <person name="Liu W."/>
            <person name="Liu Z."/>
            <person name="Liu J."/>
            <person name="Guo Q."/>
            <person name="Huang H."/>
            <person name="Sederoff R.R."/>
            <person name="Wang G."/>
            <person name="Qu G."/>
            <person name="Chen S."/>
        </authorList>
    </citation>
    <scope>NUCLEOTIDE SEQUENCE</scope>
    <source>
        <strain evidence="2">SC-2020</strain>
    </source>
</reference>
<feature type="transmembrane region" description="Helical" evidence="1">
    <location>
        <begin position="12"/>
        <end position="33"/>
    </location>
</feature>
<keyword evidence="1" id="KW-0472">Membrane</keyword>
<evidence type="ECO:0000313" key="2">
    <source>
        <dbReference type="EMBL" id="KAJ6981984.1"/>
    </source>
</evidence>
<evidence type="ECO:0000313" key="3">
    <source>
        <dbReference type="Proteomes" id="UP001164929"/>
    </source>
</evidence>
<proteinExistence type="predicted"/>
<accession>A0AAD6Q7F4</accession>
<dbReference type="EMBL" id="JAQIZT010000010">
    <property type="protein sequence ID" value="KAJ6981984.1"/>
    <property type="molecule type" value="Genomic_DNA"/>
</dbReference>
<keyword evidence="1" id="KW-0812">Transmembrane</keyword>
<protein>
    <submittedName>
        <fullName evidence="2">Uncharacterized protein</fullName>
    </submittedName>
</protein>